<evidence type="ECO:0000313" key="4">
    <source>
        <dbReference type="EMBL" id="OIR25016.1"/>
    </source>
</evidence>
<reference evidence="3 7" key="4">
    <citation type="submission" date="2020-05" db="EMBL/GenBank/DDBJ databases">
        <authorList>
            <person name="Petersen J."/>
            <person name="Sayavedra L."/>
        </authorList>
    </citation>
    <scope>NUCLEOTIDE SEQUENCE [LARGE SCALE GENOMIC DNA]</scope>
    <source>
        <strain evidence="3">B thermophilus SOXS</strain>
    </source>
</reference>
<evidence type="ECO:0000313" key="3">
    <source>
        <dbReference type="EMBL" id="CAB5495260.1"/>
    </source>
</evidence>
<reference evidence="5" key="1">
    <citation type="submission" date="2016-09" db="EMBL/GenBank/DDBJ databases">
        <title>Genome Sequence of Bathymodiolus thermophilus sulfur-oxidizing gill endosymbiont.</title>
        <authorList>
            <person name="Ponnudurai R."/>
            <person name="Kleiner M."/>
            <person name="Sayavedra L."/>
            <person name="Thuermer A."/>
            <person name="Felbeck H."/>
            <person name="Schlueter R."/>
            <person name="Schweder T."/>
            <person name="Markert S."/>
        </authorList>
    </citation>
    <scope>NUCLEOTIDE SEQUENCE [LARGE SCALE GENOMIC DNA]</scope>
    <source>
        <strain evidence="5">BAT/CrabSpa'14</strain>
    </source>
</reference>
<dbReference type="EMBL" id="CP024634">
    <property type="protein sequence ID" value="AYQ57821.1"/>
    <property type="molecule type" value="Genomic_DNA"/>
</dbReference>
<keyword evidence="1" id="KW-0472">Membrane</keyword>
<name>A0A1J5TW05_9GAMM</name>
<evidence type="ECO:0000256" key="1">
    <source>
        <dbReference type="SAM" id="Phobius"/>
    </source>
</evidence>
<reference evidence="2 6" key="3">
    <citation type="submission" date="2017-11" db="EMBL/GenBank/DDBJ databases">
        <title>Genome sequence of the bacterial symbiont EPR9N from a vent mussel Bathymodiolus thermophilus.</title>
        <authorList>
            <person name="Won Y.-J."/>
        </authorList>
    </citation>
    <scope>NUCLEOTIDE SEQUENCE [LARGE SCALE GENOMIC DNA]</scope>
    <source>
        <strain evidence="2 6">EPR9N</strain>
    </source>
</reference>
<dbReference type="EMBL" id="CAESAQ020000017">
    <property type="protein sequence ID" value="CAB5495260.1"/>
    <property type="molecule type" value="Genomic_DNA"/>
</dbReference>
<gene>
    <name evidence="4" type="ORF">BGC33_05250</name>
    <name evidence="2" type="ORF">MS2017_2171</name>
    <name evidence="3" type="ORF">THERMOS_266</name>
</gene>
<keyword evidence="1" id="KW-0812">Transmembrane</keyword>
<dbReference type="OrthoDB" id="5735805at2"/>
<evidence type="ECO:0000313" key="5">
    <source>
        <dbReference type="Proteomes" id="UP000182798"/>
    </source>
</evidence>
<evidence type="ECO:0000313" key="6">
    <source>
        <dbReference type="Proteomes" id="UP000278334"/>
    </source>
</evidence>
<keyword evidence="1" id="KW-1133">Transmembrane helix</keyword>
<dbReference type="Proteomes" id="UP000643672">
    <property type="component" value="Unassembled WGS sequence"/>
</dbReference>
<evidence type="ECO:0000313" key="7">
    <source>
        <dbReference type="Proteomes" id="UP000643672"/>
    </source>
</evidence>
<dbReference type="Proteomes" id="UP000182798">
    <property type="component" value="Unassembled WGS sequence"/>
</dbReference>
<accession>A0A1J5TW05</accession>
<dbReference type="AlphaFoldDB" id="A0A1J5TW05"/>
<reference evidence="4" key="2">
    <citation type="journal article" date="2017" name="Stand. Genomic Sci.">
        <title>Genome sequence of the sulfur-oxidizing Bathymodiolus thermophilus gill endosymbiont.</title>
        <authorList>
            <person name="Ponnudurai R."/>
            <person name="Sayavedra L."/>
            <person name="Kleiner M."/>
            <person name="Heiden S.E."/>
            <person name="Thurmer A."/>
            <person name="Felbeck H."/>
            <person name="Schluter R."/>
            <person name="Sievert S.M."/>
            <person name="Daniel R."/>
            <person name="Schweder T."/>
            <person name="Markert S."/>
        </authorList>
    </citation>
    <scope>NUCLEOTIDE SEQUENCE</scope>
    <source>
        <strain evidence="4">BAT/CrabSpa'14</strain>
    </source>
</reference>
<dbReference type="EMBL" id="MIQH01000435">
    <property type="protein sequence ID" value="OIR25016.1"/>
    <property type="molecule type" value="Genomic_DNA"/>
</dbReference>
<keyword evidence="7" id="KW-1185">Reference proteome</keyword>
<dbReference type="Proteomes" id="UP000278334">
    <property type="component" value="Chromosome"/>
</dbReference>
<dbReference type="KEGG" id="bthg:MS2017_2171"/>
<protein>
    <submittedName>
        <fullName evidence="4">Uncharacterized protein</fullName>
    </submittedName>
</protein>
<feature type="transmembrane region" description="Helical" evidence="1">
    <location>
        <begin position="6"/>
        <end position="26"/>
    </location>
</feature>
<organism evidence="4 5">
    <name type="scientific">Bathymodiolus thermophilus thioautotrophic gill symbiont</name>
    <dbReference type="NCBI Taxonomy" id="2360"/>
    <lineage>
        <taxon>Bacteria</taxon>
        <taxon>Pseudomonadati</taxon>
        <taxon>Pseudomonadota</taxon>
        <taxon>Gammaproteobacteria</taxon>
        <taxon>sulfur-oxidizing symbionts</taxon>
    </lineage>
</organism>
<feature type="transmembrane region" description="Helical" evidence="1">
    <location>
        <begin position="96"/>
        <end position="115"/>
    </location>
</feature>
<sequence length="116" mass="13726">MTAEQLIFAIISWVVLTSIVYTLTGWKRVLDCYKMWFRKEYWTNYNIIEAVSWSMKAIIIVPGLIFGVQLWQLYFVALLTSMSLIWASNRKLLPTLVSFNTLWIWLSMMIISQHII</sequence>
<proteinExistence type="predicted"/>
<evidence type="ECO:0000313" key="2">
    <source>
        <dbReference type="EMBL" id="AYQ57821.1"/>
    </source>
</evidence>